<dbReference type="InterPro" id="IPR001451">
    <property type="entry name" value="Hexapep"/>
</dbReference>
<dbReference type="InterPro" id="IPR011004">
    <property type="entry name" value="Trimer_LpxA-like_sf"/>
</dbReference>
<organism evidence="6 7">
    <name type="scientific">Nocardioides daedukensis</name>
    <dbReference type="NCBI Taxonomy" id="634462"/>
    <lineage>
        <taxon>Bacteria</taxon>
        <taxon>Bacillati</taxon>
        <taxon>Actinomycetota</taxon>
        <taxon>Actinomycetes</taxon>
        <taxon>Propionibacteriales</taxon>
        <taxon>Nocardioidaceae</taxon>
        <taxon>Nocardioides</taxon>
    </lineage>
</organism>
<dbReference type="EC" id="2.3.1.79" evidence="6"/>
<dbReference type="SMART" id="SM01266">
    <property type="entry name" value="Mac"/>
    <property type="match status" value="1"/>
</dbReference>
<sequence>MTRSMKDKMLAGEHYLADDPELIEMLTTSQGHMDRYNATASSDHEGQRAILVEWLGSVGEGVSIRPPFRVDYGTNIHVGDRVFANYGLVALDCCEITIGDDCQFGPNVQILTPLHPLEAGPRRDRWEYAAPISIGANVWVGGGAMILPGVTIGDNAVIGSGSVVTRDIPDNALAVGNPARVVRDLAES</sequence>
<dbReference type="GO" id="GO:0008925">
    <property type="term" value="F:maltose O-acetyltransferase activity"/>
    <property type="evidence" value="ECO:0007669"/>
    <property type="project" value="UniProtKB-EC"/>
</dbReference>
<dbReference type="InterPro" id="IPR018357">
    <property type="entry name" value="Hexapep_transf_CS"/>
</dbReference>
<dbReference type="FunFam" id="2.160.10.10:FF:000025">
    <property type="entry name" value="Hexapeptide-repeat containing-acetyltransferase"/>
    <property type="match status" value="1"/>
</dbReference>
<dbReference type="Gene3D" id="2.160.10.10">
    <property type="entry name" value="Hexapeptide repeat proteins"/>
    <property type="match status" value="1"/>
</dbReference>
<evidence type="ECO:0000256" key="4">
    <source>
        <dbReference type="ARBA" id="ARBA00023315"/>
    </source>
</evidence>
<dbReference type="InterPro" id="IPR051159">
    <property type="entry name" value="Hexapeptide_acetyltransf"/>
</dbReference>
<name>A0A7Y9S3X3_9ACTN</name>
<comment type="caution">
    <text evidence="6">The sequence shown here is derived from an EMBL/GenBank/DDBJ whole genome shotgun (WGS) entry which is preliminary data.</text>
</comment>
<accession>A0A7Y9S3X3</accession>
<comment type="similarity">
    <text evidence="1">Belongs to the transferase hexapeptide repeat family.</text>
</comment>
<dbReference type="AlphaFoldDB" id="A0A7Y9S3X3"/>
<dbReference type="InterPro" id="IPR024688">
    <property type="entry name" value="Mac_dom"/>
</dbReference>
<dbReference type="GO" id="GO:0005829">
    <property type="term" value="C:cytosol"/>
    <property type="evidence" value="ECO:0007669"/>
    <property type="project" value="TreeGrafter"/>
</dbReference>
<feature type="domain" description="Maltose/galactoside acetyltransferase" evidence="5">
    <location>
        <begin position="6"/>
        <end position="60"/>
    </location>
</feature>
<evidence type="ECO:0000256" key="2">
    <source>
        <dbReference type="ARBA" id="ARBA00022679"/>
    </source>
</evidence>
<dbReference type="Proteomes" id="UP000540656">
    <property type="component" value="Unassembled WGS sequence"/>
</dbReference>
<evidence type="ECO:0000259" key="5">
    <source>
        <dbReference type="SMART" id="SM01266"/>
    </source>
</evidence>
<keyword evidence="3" id="KW-0677">Repeat</keyword>
<dbReference type="Pfam" id="PF12464">
    <property type="entry name" value="Mac"/>
    <property type="match status" value="1"/>
</dbReference>
<reference evidence="6 7" key="1">
    <citation type="submission" date="2020-07" db="EMBL/GenBank/DDBJ databases">
        <title>Sequencing the genomes of 1000 actinobacteria strains.</title>
        <authorList>
            <person name="Klenk H.-P."/>
        </authorList>
    </citation>
    <scope>NUCLEOTIDE SEQUENCE [LARGE SCALE GENOMIC DNA]</scope>
    <source>
        <strain evidence="6 7">DSM 23819</strain>
    </source>
</reference>
<dbReference type="Pfam" id="PF00132">
    <property type="entry name" value="Hexapep"/>
    <property type="match status" value="1"/>
</dbReference>
<dbReference type="PANTHER" id="PTHR23416:SF23">
    <property type="entry name" value="ACETYLTRANSFERASE C18B11.09C-RELATED"/>
    <property type="match status" value="1"/>
</dbReference>
<evidence type="ECO:0000313" key="7">
    <source>
        <dbReference type="Proteomes" id="UP000540656"/>
    </source>
</evidence>
<gene>
    <name evidence="6" type="ORF">BJ980_002182</name>
</gene>
<dbReference type="SUPFAM" id="SSF51161">
    <property type="entry name" value="Trimeric LpxA-like enzymes"/>
    <property type="match status" value="1"/>
</dbReference>
<dbReference type="PANTHER" id="PTHR23416">
    <property type="entry name" value="SIALIC ACID SYNTHASE-RELATED"/>
    <property type="match status" value="1"/>
</dbReference>
<dbReference type="PROSITE" id="PS00101">
    <property type="entry name" value="HEXAPEP_TRANSFERASES"/>
    <property type="match status" value="1"/>
</dbReference>
<evidence type="ECO:0000313" key="6">
    <source>
        <dbReference type="EMBL" id="NYG59259.1"/>
    </source>
</evidence>
<dbReference type="EMBL" id="JACCAA010000001">
    <property type="protein sequence ID" value="NYG59259.1"/>
    <property type="molecule type" value="Genomic_DNA"/>
</dbReference>
<dbReference type="RefSeq" id="WP_179502329.1">
    <property type="nucleotide sequence ID" value="NZ_JACCAA010000001.1"/>
</dbReference>
<evidence type="ECO:0000256" key="3">
    <source>
        <dbReference type="ARBA" id="ARBA00022737"/>
    </source>
</evidence>
<dbReference type="CDD" id="cd03357">
    <property type="entry name" value="LbH_MAT_GAT"/>
    <property type="match status" value="1"/>
</dbReference>
<keyword evidence="2 6" id="KW-0808">Transferase</keyword>
<evidence type="ECO:0000256" key="1">
    <source>
        <dbReference type="ARBA" id="ARBA00007274"/>
    </source>
</evidence>
<protein>
    <submittedName>
        <fullName evidence="6">Maltose O-acetyltransferase</fullName>
        <ecNumber evidence="6">2.3.1.79</ecNumber>
    </submittedName>
</protein>
<keyword evidence="7" id="KW-1185">Reference proteome</keyword>
<keyword evidence="4 6" id="KW-0012">Acyltransferase</keyword>
<proteinExistence type="inferred from homology"/>